<dbReference type="HOGENOM" id="CLU_055690_0_2_6"/>
<keyword evidence="14 20" id="KW-1133">Transmembrane helix</keyword>
<dbReference type="EMBL" id="CP000514">
    <property type="protein sequence ID" value="ABM19545.1"/>
    <property type="molecule type" value="Genomic_DNA"/>
</dbReference>
<dbReference type="EC" id="7.1.1.8" evidence="5 20"/>
<evidence type="ECO:0000256" key="15">
    <source>
        <dbReference type="ARBA" id="ARBA00023004"/>
    </source>
</evidence>
<evidence type="ECO:0000256" key="16">
    <source>
        <dbReference type="ARBA" id="ARBA00023014"/>
    </source>
</evidence>
<evidence type="ECO:0000259" key="22">
    <source>
        <dbReference type="PROSITE" id="PS51296"/>
    </source>
</evidence>
<keyword evidence="8" id="KW-1003">Cell membrane</keyword>
<evidence type="ECO:0000256" key="21">
    <source>
        <dbReference type="RuleBase" id="RU004497"/>
    </source>
</evidence>
<dbReference type="Gene3D" id="1.20.5.510">
    <property type="entry name" value="Single helix bin"/>
    <property type="match status" value="1"/>
</dbReference>
<keyword evidence="17 20" id="KW-0472">Membrane</keyword>
<dbReference type="InterPro" id="IPR006317">
    <property type="entry name" value="Ubiquinol_cyt_c_Rdtase_Fe-S-su"/>
</dbReference>
<comment type="miscellaneous">
    <text evidence="20">The Rieske protein is a high potential 2Fe-2S protein.</text>
</comment>
<keyword evidence="13 20" id="KW-0249">Electron transport</keyword>
<comment type="catalytic activity">
    <reaction evidence="19 20">
        <text>a quinol + 2 Fe(III)-[cytochrome c](out) = a quinone + 2 Fe(II)-[cytochrome c](out) + 2 H(+)(out)</text>
        <dbReference type="Rhea" id="RHEA:11484"/>
        <dbReference type="Rhea" id="RHEA-COMP:10350"/>
        <dbReference type="Rhea" id="RHEA-COMP:14399"/>
        <dbReference type="ChEBI" id="CHEBI:15378"/>
        <dbReference type="ChEBI" id="CHEBI:24646"/>
        <dbReference type="ChEBI" id="CHEBI:29033"/>
        <dbReference type="ChEBI" id="CHEBI:29034"/>
        <dbReference type="ChEBI" id="CHEBI:132124"/>
        <dbReference type="EC" id="7.1.1.8"/>
    </reaction>
</comment>
<evidence type="ECO:0000256" key="5">
    <source>
        <dbReference type="ARBA" id="ARBA00012951"/>
    </source>
</evidence>
<dbReference type="GO" id="GO:0008121">
    <property type="term" value="F:quinol-cytochrome-c reductase activity"/>
    <property type="evidence" value="ECO:0007669"/>
    <property type="project" value="UniProtKB-EC"/>
</dbReference>
<dbReference type="InterPro" id="IPR017941">
    <property type="entry name" value="Rieske_2Fe-2S"/>
</dbReference>
<evidence type="ECO:0000256" key="4">
    <source>
        <dbReference type="ARBA" id="ARBA00011649"/>
    </source>
</evidence>
<keyword evidence="15" id="KW-0408">Iron</keyword>
<keyword evidence="10" id="KW-0001">2Fe-2S</keyword>
<evidence type="ECO:0000256" key="6">
    <source>
        <dbReference type="ARBA" id="ARBA00019816"/>
    </source>
</evidence>
<dbReference type="NCBIfam" id="TIGR01416">
    <property type="entry name" value="Rieske_proteo"/>
    <property type="match status" value="1"/>
</dbReference>
<comment type="subcellular location">
    <subcellularLocation>
        <location evidence="2">Cell membrane</location>
        <topology evidence="2">Single-pass membrane protein</topology>
    </subcellularLocation>
</comment>
<dbReference type="PROSITE" id="PS51318">
    <property type="entry name" value="TAT"/>
    <property type="match status" value="1"/>
</dbReference>
<evidence type="ECO:0000256" key="8">
    <source>
        <dbReference type="ARBA" id="ARBA00022475"/>
    </source>
</evidence>
<dbReference type="AlphaFoldDB" id="A1U3H6"/>
<evidence type="ECO:0000256" key="2">
    <source>
        <dbReference type="ARBA" id="ARBA00004162"/>
    </source>
</evidence>
<dbReference type="GO" id="GO:0005886">
    <property type="term" value="C:plasma membrane"/>
    <property type="evidence" value="ECO:0007669"/>
    <property type="project" value="UniProtKB-SubCell"/>
</dbReference>
<dbReference type="Gene3D" id="2.102.10.10">
    <property type="entry name" value="Rieske [2Fe-2S] iron-sulphur domain"/>
    <property type="match status" value="1"/>
</dbReference>
<dbReference type="Pfam" id="PF00355">
    <property type="entry name" value="Rieske"/>
    <property type="match status" value="1"/>
</dbReference>
<organism evidence="23 24">
    <name type="scientific">Marinobacter nauticus (strain ATCC 700491 / DSM 11845 / VT8)</name>
    <name type="common">Marinobacter aquaeolei</name>
    <dbReference type="NCBI Taxonomy" id="351348"/>
    <lineage>
        <taxon>Bacteria</taxon>
        <taxon>Pseudomonadati</taxon>
        <taxon>Pseudomonadota</taxon>
        <taxon>Gammaproteobacteria</taxon>
        <taxon>Pseudomonadales</taxon>
        <taxon>Marinobacteraceae</taxon>
        <taxon>Marinobacter</taxon>
    </lineage>
</organism>
<feature type="domain" description="Rieske" evidence="22">
    <location>
        <begin position="114"/>
        <end position="192"/>
    </location>
</feature>
<evidence type="ECO:0000256" key="13">
    <source>
        <dbReference type="ARBA" id="ARBA00022982"/>
    </source>
</evidence>
<dbReference type="PRINTS" id="PR00162">
    <property type="entry name" value="RIESKE"/>
</dbReference>
<keyword evidence="18" id="KW-1015">Disulfide bond</keyword>
<dbReference type="InterPro" id="IPR005805">
    <property type="entry name" value="Rieske_Fe-S_prot_C"/>
</dbReference>
<reference evidence="24" key="1">
    <citation type="journal article" date="2011" name="Appl. Environ. Microbiol.">
        <title>Genomic potential of Marinobacter aquaeolei, a biogeochemical 'opportunitroph'.</title>
        <authorList>
            <person name="Singer E."/>
            <person name="Webb E.A."/>
            <person name="Nelson W.C."/>
            <person name="Heidelberg J.F."/>
            <person name="Ivanova N."/>
            <person name="Pati A."/>
            <person name="Edwards K.J."/>
        </authorList>
    </citation>
    <scope>NUCLEOTIDE SEQUENCE [LARGE SCALE GENOMIC DNA]</scope>
    <source>
        <strain evidence="24">ATCC 700491 / DSM 11845 / VT8</strain>
    </source>
</reference>
<dbReference type="RefSeq" id="WP_011785929.1">
    <property type="nucleotide sequence ID" value="NC_008740.1"/>
</dbReference>
<dbReference type="PROSITE" id="PS51296">
    <property type="entry name" value="RIESKE"/>
    <property type="match status" value="1"/>
</dbReference>
<dbReference type="InterPro" id="IPR036922">
    <property type="entry name" value="Rieske_2Fe-2S_sf"/>
</dbReference>
<evidence type="ECO:0000256" key="17">
    <source>
        <dbReference type="ARBA" id="ARBA00023136"/>
    </source>
</evidence>
<evidence type="ECO:0000256" key="12">
    <source>
        <dbReference type="ARBA" id="ARBA00022967"/>
    </source>
</evidence>
<evidence type="ECO:0000313" key="24">
    <source>
        <dbReference type="Proteomes" id="UP000000998"/>
    </source>
</evidence>
<dbReference type="CDD" id="cd03470">
    <property type="entry name" value="Rieske_cytochrome_bc1"/>
    <property type="match status" value="1"/>
</dbReference>
<dbReference type="InterPro" id="IPR006311">
    <property type="entry name" value="TAT_signal"/>
</dbReference>
<evidence type="ECO:0000313" key="23">
    <source>
        <dbReference type="EMBL" id="ABM19545.1"/>
    </source>
</evidence>
<evidence type="ECO:0000256" key="7">
    <source>
        <dbReference type="ARBA" id="ARBA00022448"/>
    </source>
</evidence>
<dbReference type="eggNOG" id="COG0723">
    <property type="taxonomic scope" value="Bacteria"/>
</dbReference>
<comment type="function">
    <text evidence="1">Component of the ubiquinol-cytochrome c reductase complex (complex III or cytochrome b-c1 complex), which is a respiratory chain that generates an electrochemical potential coupled to ATP synthesis.</text>
</comment>
<evidence type="ECO:0000256" key="18">
    <source>
        <dbReference type="ARBA" id="ARBA00023157"/>
    </source>
</evidence>
<evidence type="ECO:0000256" key="19">
    <source>
        <dbReference type="ARBA" id="ARBA00029351"/>
    </source>
</evidence>
<dbReference type="Pfam" id="PF10399">
    <property type="entry name" value="UCR_Fe-S_N"/>
    <property type="match status" value="1"/>
</dbReference>
<keyword evidence="12" id="KW-1278">Translocase</keyword>
<keyword evidence="11" id="KW-0479">Metal-binding</keyword>
<comment type="subunit">
    <text evidence="4 21">The main subunits of complex b-c1 are: cytochrome b, cytochrome c1 and the Rieske protein.</text>
</comment>
<evidence type="ECO:0000256" key="14">
    <source>
        <dbReference type="ARBA" id="ARBA00022989"/>
    </source>
</evidence>
<dbReference type="InterPro" id="IPR014349">
    <property type="entry name" value="Rieske_Fe-S_prot"/>
</dbReference>
<sequence length="200" mass="21449">MSNGDVSQGRRRFLIGATSVVGGVGVVGAAVPFVASWNPSAKAEAAGAPVTVNVDKIEPGQQITVEWRGKPVWIIRRTDAMLENIEKLNSRVKDPESEEASQQPAYIAETGHQRSLKPEFIVLVGICTHLGCVPTYRPEVAPADLGDEWLGGLFCPCHGSKFDLSGRVFTGQPAPLNLEVPPYRFDDDATITIGLDPEAA</sequence>
<evidence type="ECO:0000256" key="11">
    <source>
        <dbReference type="ARBA" id="ARBA00022723"/>
    </source>
</evidence>
<comment type="similarity">
    <text evidence="3">Belongs to the Rieske iron-sulfur protein family.</text>
</comment>
<dbReference type="SUPFAM" id="SSF50022">
    <property type="entry name" value="ISP domain"/>
    <property type="match status" value="1"/>
</dbReference>
<dbReference type="GO" id="GO:0046872">
    <property type="term" value="F:metal ion binding"/>
    <property type="evidence" value="ECO:0007669"/>
    <property type="project" value="UniProtKB-KW"/>
</dbReference>
<keyword evidence="9 20" id="KW-0812">Transmembrane</keyword>
<evidence type="ECO:0000256" key="9">
    <source>
        <dbReference type="ARBA" id="ARBA00022692"/>
    </source>
</evidence>
<keyword evidence="7 20" id="KW-0813">Transport</keyword>
<dbReference type="KEGG" id="maq:Maqu_2470"/>
<evidence type="ECO:0000256" key="20">
    <source>
        <dbReference type="RuleBase" id="RU004494"/>
    </source>
</evidence>
<comment type="cofactor">
    <cofactor evidence="20">
        <name>[2Fe-2S] cluster</name>
        <dbReference type="ChEBI" id="CHEBI:190135"/>
    </cofactor>
    <text evidence="20">Binds 1 [2Fe-2S] cluster per subunit.</text>
</comment>
<accession>A1U3H6</accession>
<dbReference type="GO" id="GO:0016491">
    <property type="term" value="F:oxidoreductase activity"/>
    <property type="evidence" value="ECO:0007669"/>
    <property type="project" value="UniProtKB-KW"/>
</dbReference>
<dbReference type="InterPro" id="IPR019470">
    <property type="entry name" value="Ubiq_cytC_Rdtase_Fe-S_su_TAT"/>
</dbReference>
<keyword evidence="23" id="KW-0560">Oxidoreductase</keyword>
<feature type="transmembrane region" description="Helical" evidence="20">
    <location>
        <begin position="12"/>
        <end position="35"/>
    </location>
</feature>
<keyword evidence="16" id="KW-0411">Iron-sulfur</keyword>
<protein>
    <recommendedName>
        <fullName evidence="6 20">Ubiquinol-cytochrome c reductase iron-sulfur subunit</fullName>
        <ecNumber evidence="5 20">7.1.1.8</ecNumber>
    </recommendedName>
</protein>
<proteinExistence type="inferred from homology"/>
<dbReference type="GO" id="GO:0051537">
    <property type="term" value="F:2 iron, 2 sulfur cluster binding"/>
    <property type="evidence" value="ECO:0007669"/>
    <property type="project" value="UniProtKB-KW"/>
</dbReference>
<evidence type="ECO:0000256" key="3">
    <source>
        <dbReference type="ARBA" id="ARBA00010651"/>
    </source>
</evidence>
<evidence type="ECO:0000256" key="10">
    <source>
        <dbReference type="ARBA" id="ARBA00022714"/>
    </source>
</evidence>
<dbReference type="Proteomes" id="UP000000998">
    <property type="component" value="Chromosome"/>
</dbReference>
<dbReference type="OrthoDB" id="9767869at2"/>
<dbReference type="PANTHER" id="PTHR10134">
    <property type="entry name" value="CYTOCHROME B-C1 COMPLEX SUBUNIT RIESKE, MITOCHONDRIAL"/>
    <property type="match status" value="1"/>
</dbReference>
<evidence type="ECO:0000256" key="1">
    <source>
        <dbReference type="ARBA" id="ARBA00002444"/>
    </source>
</evidence>
<name>A1U3H6_MARN8</name>
<gene>
    <name evidence="23" type="ordered locus">Maqu_2470</name>
</gene>
<dbReference type="STRING" id="351348.Maqu_2470"/>